<gene>
    <name evidence="2" type="ORF">CBR_g46287</name>
</gene>
<evidence type="ECO:0000313" key="3">
    <source>
        <dbReference type="Proteomes" id="UP000265515"/>
    </source>
</evidence>
<dbReference type="AlphaFoldDB" id="A0A388M0B2"/>
<proteinExistence type="predicted"/>
<feature type="domain" description="DUF7869" evidence="1">
    <location>
        <begin position="1"/>
        <end position="67"/>
    </location>
</feature>
<dbReference type="Proteomes" id="UP000265515">
    <property type="component" value="Unassembled WGS sequence"/>
</dbReference>
<reference evidence="2 3" key="1">
    <citation type="journal article" date="2018" name="Cell">
        <title>The Chara Genome: Secondary Complexity and Implications for Plant Terrestrialization.</title>
        <authorList>
            <person name="Nishiyama T."/>
            <person name="Sakayama H."/>
            <person name="Vries J.D."/>
            <person name="Buschmann H."/>
            <person name="Saint-Marcoux D."/>
            <person name="Ullrich K.K."/>
            <person name="Haas F.B."/>
            <person name="Vanderstraeten L."/>
            <person name="Becker D."/>
            <person name="Lang D."/>
            <person name="Vosolsobe S."/>
            <person name="Rombauts S."/>
            <person name="Wilhelmsson P.K.I."/>
            <person name="Janitza P."/>
            <person name="Kern R."/>
            <person name="Heyl A."/>
            <person name="Rumpler F."/>
            <person name="Villalobos L.I.A.C."/>
            <person name="Clay J.M."/>
            <person name="Skokan R."/>
            <person name="Toyoda A."/>
            <person name="Suzuki Y."/>
            <person name="Kagoshima H."/>
            <person name="Schijlen E."/>
            <person name="Tajeshwar N."/>
            <person name="Catarino B."/>
            <person name="Hetherington A.J."/>
            <person name="Saltykova A."/>
            <person name="Bonnot C."/>
            <person name="Breuninger H."/>
            <person name="Symeonidi A."/>
            <person name="Radhakrishnan G.V."/>
            <person name="Van Nieuwerburgh F."/>
            <person name="Deforce D."/>
            <person name="Chang C."/>
            <person name="Karol K.G."/>
            <person name="Hedrich R."/>
            <person name="Ulvskov P."/>
            <person name="Glockner G."/>
            <person name="Delwiche C.F."/>
            <person name="Petrasek J."/>
            <person name="Van de Peer Y."/>
            <person name="Friml J."/>
            <person name="Beilby M."/>
            <person name="Dolan L."/>
            <person name="Kohara Y."/>
            <person name="Sugano S."/>
            <person name="Fujiyama A."/>
            <person name="Delaux P.-M."/>
            <person name="Quint M."/>
            <person name="TheiBen G."/>
            <person name="Hagemann M."/>
            <person name="Harholt J."/>
            <person name="Dunand C."/>
            <person name="Zachgo S."/>
            <person name="Langdale J."/>
            <person name="Maumus F."/>
            <person name="Straeten D.V.D."/>
            <person name="Gould S.B."/>
            <person name="Rensing S.A."/>
        </authorList>
    </citation>
    <scope>NUCLEOTIDE SEQUENCE [LARGE SCALE GENOMIC DNA]</scope>
    <source>
        <strain evidence="2 3">S276</strain>
    </source>
</reference>
<dbReference type="EMBL" id="BFEA01000639">
    <property type="protein sequence ID" value="GBG87919.1"/>
    <property type="molecule type" value="Genomic_DNA"/>
</dbReference>
<evidence type="ECO:0000259" key="1">
    <source>
        <dbReference type="Pfam" id="PF25273"/>
    </source>
</evidence>
<sequence>MDELFDVLKASCEEEVDCTLLTEIVDWKTAIDPYIDHKIKGHATPHLFQFYMDGDNPAMMYKEFCTDKKWEPDTGPVYWLVRDANNGWAGPQWDFQPCCESPNPLARDFVNGMTRVRVLHKSWENTQNQWVTQDEHTRAIKRRRLSYWTDHLKKFENISQEESGTVPLQGAFWSSPMPDKQDLPLRAPHVLDSPPRKPCFVGYKKDAPKPEFKPHESVAVNNFVVFRAPDEYVAKGCTFWIGRVQERDDNRIRVKYWTPCGRERDLAKLYAGAWEKSWKVETETNDGWQDLDAIVWAWSSNKRSETGMHIPKREALNALLSLAVPDKTPSSTHDMGSASDTSM</sequence>
<dbReference type="PANTHER" id="PTHR33153:SF3">
    <property type="entry name" value="TRAFFICKING PROTEIN PARTICLE COMPLEX SUBUNIT 11 DOMAIN-CONTAINING PROTEIN"/>
    <property type="match status" value="1"/>
</dbReference>
<accession>A0A388M0B2</accession>
<comment type="caution">
    <text evidence="2">The sequence shown here is derived from an EMBL/GenBank/DDBJ whole genome shotgun (WGS) entry which is preliminary data.</text>
</comment>
<dbReference type="PANTHER" id="PTHR33153">
    <property type="entry name" value="MYND-TYPE DOMAIN-CONTAINING PROTEIN"/>
    <property type="match status" value="1"/>
</dbReference>
<protein>
    <recommendedName>
        <fullName evidence="1">DUF7869 domain-containing protein</fullName>
    </recommendedName>
</protein>
<name>A0A388M0B2_CHABU</name>
<dbReference type="Pfam" id="PF25273">
    <property type="entry name" value="DUF7869"/>
    <property type="match status" value="1"/>
</dbReference>
<dbReference type="InterPro" id="IPR057191">
    <property type="entry name" value="DUF7869"/>
</dbReference>
<dbReference type="Gramene" id="GBG87919">
    <property type="protein sequence ID" value="GBG87919"/>
    <property type="gene ID" value="CBR_g46287"/>
</dbReference>
<evidence type="ECO:0000313" key="2">
    <source>
        <dbReference type="EMBL" id="GBG87919.1"/>
    </source>
</evidence>
<keyword evidence="3" id="KW-1185">Reference proteome</keyword>
<organism evidence="2 3">
    <name type="scientific">Chara braunii</name>
    <name type="common">Braun's stonewort</name>
    <dbReference type="NCBI Taxonomy" id="69332"/>
    <lineage>
        <taxon>Eukaryota</taxon>
        <taxon>Viridiplantae</taxon>
        <taxon>Streptophyta</taxon>
        <taxon>Charophyceae</taxon>
        <taxon>Charales</taxon>
        <taxon>Characeae</taxon>
        <taxon>Chara</taxon>
    </lineage>
</organism>